<keyword evidence="2" id="KW-1185">Reference proteome</keyword>
<evidence type="ECO:0000313" key="1">
    <source>
        <dbReference type="EMBL" id="WMY87550.1"/>
    </source>
</evidence>
<dbReference type="Proteomes" id="UP001258940">
    <property type="component" value="Chromosome"/>
</dbReference>
<dbReference type="EMBL" id="CP127845">
    <property type="protein sequence ID" value="WMY87550.1"/>
    <property type="molecule type" value="Genomic_DNA"/>
</dbReference>
<dbReference type="RefSeq" id="WP_309673790.1">
    <property type="nucleotide sequence ID" value="NZ_CP127845.1"/>
</dbReference>
<sequence>MSSSPISVGASITDAVKFMSRLAGECETLADLLKQEISRALLTPELAKYFKPSGAWITSRTTDEEGWVYTGIGISLPIASKPKRSTTSHIVVQISLAGEGIEALDNREPLVHIGQWGWPIDFDEIQMGFPCDPVSGYDLNLESGQLFRWVHAEYDNEWCYSVRLTDINCPEDVKINIIHPLKSLLLRAEASQALAGTCAVRYVAIGENSGQYRVLPRQ</sequence>
<evidence type="ECO:0000313" key="2">
    <source>
        <dbReference type="Proteomes" id="UP001258940"/>
    </source>
</evidence>
<gene>
    <name evidence="1" type="ORF">QR297_12145</name>
</gene>
<accession>A0ABY9SW59</accession>
<reference evidence="1 2" key="1">
    <citation type="journal article" date="2023" name="J Bioinform Genom">
        <title>Complete genome sequence of the bacterium Pseudomonas shirazica hy376 from natural waters of algiers.</title>
        <authorList>
            <person name="Haffaressas Y."/>
            <person name="Seghouani N."/>
            <person name="Arzamasceva V.O."/>
            <person name="Tepeeva A.N."/>
            <person name="Vasilenko O.V."/>
        </authorList>
    </citation>
    <scope>NUCLEOTIDE SEQUENCE [LARGE SCALE GENOMIC DNA]</scope>
    <source>
        <strain evidence="1 2">HY376</strain>
    </source>
</reference>
<proteinExistence type="predicted"/>
<organism evidence="1 2">
    <name type="scientific">Pseudomonas shirazica</name>
    <dbReference type="NCBI Taxonomy" id="1940636"/>
    <lineage>
        <taxon>Bacteria</taxon>
        <taxon>Pseudomonadati</taxon>
        <taxon>Pseudomonadota</taxon>
        <taxon>Gammaproteobacteria</taxon>
        <taxon>Pseudomonadales</taxon>
        <taxon>Pseudomonadaceae</taxon>
        <taxon>Pseudomonas</taxon>
    </lineage>
</organism>
<protein>
    <submittedName>
        <fullName evidence="1">Uncharacterized protein</fullName>
    </submittedName>
</protein>
<name>A0ABY9SW59_9PSED</name>